<feature type="compositionally biased region" description="Polar residues" evidence="1">
    <location>
        <begin position="208"/>
        <end position="220"/>
    </location>
</feature>
<keyword evidence="2" id="KW-0732">Signal</keyword>
<dbReference type="EMBL" id="CP001843">
    <property type="protein sequence ID" value="AEF83615.1"/>
    <property type="molecule type" value="Genomic_DNA"/>
</dbReference>
<dbReference type="AlphaFoldDB" id="F5YM18"/>
<gene>
    <name evidence="3" type="ordered locus">TREPR_1769</name>
</gene>
<feature type="region of interest" description="Disordered" evidence="1">
    <location>
        <begin position="460"/>
        <end position="488"/>
    </location>
</feature>
<sequence>MNKPDILKKHFFCLAFGMAASLAFAEDWYISNSGGMALEPAFSRLALRSKYALSVENASLMDVPFRLLQYYNTTNRYQDPEDEEVEAPFRVELRSLYEEGELSRRQWSFRDEKNATRMVAVLNEDKSGFIEIFDAQGLITEARQLDRDGSEFIIRYFYNNSFLIRAVTSLFTPTPPIVEVEDLPADESSDAASTVPMSAASGPALDSQRGSVPESNTSKEQPYPGRSASLAKQVLGLVDSDIEAVPVPVSVTPPVASGGGDGDGTEDLWTDYYRYTRSYALRGVERRFHRTPPVLPEPDSAGEFLADERAPVLLKFPQLILGVGGENEFVQPGSAFSSEFFEDVIISSGDRIIYTTDERGRVISEIRRDGNDIVLGEVRNTWAGDRLASVLWIADAEERLIEYDYNQEGDRVFERNFRNGVLERTVRREGERDVEELYMNGTVILRALWEDGRKVLEERVRPASSRPRLPAPASAGEVRPESTAGEGE</sequence>
<dbReference type="HOGENOM" id="CLU_558895_0_0_12"/>
<dbReference type="RefSeq" id="WP_015708359.1">
    <property type="nucleotide sequence ID" value="NC_015578.1"/>
</dbReference>
<feature type="compositionally biased region" description="Low complexity" evidence="1">
    <location>
        <begin position="462"/>
        <end position="475"/>
    </location>
</feature>
<protein>
    <submittedName>
        <fullName evidence="3">Uncharacterized protein</fullName>
    </submittedName>
</protein>
<organism evidence="3 4">
    <name type="scientific">Treponema primitia (strain ATCC BAA-887 / DSM 12427 / ZAS-2)</name>
    <dbReference type="NCBI Taxonomy" id="545694"/>
    <lineage>
        <taxon>Bacteria</taxon>
        <taxon>Pseudomonadati</taxon>
        <taxon>Spirochaetota</taxon>
        <taxon>Spirochaetia</taxon>
        <taxon>Spirochaetales</taxon>
        <taxon>Treponemataceae</taxon>
        <taxon>Treponema</taxon>
    </lineage>
</organism>
<dbReference type="KEGG" id="tpi:TREPR_1769"/>
<evidence type="ECO:0000256" key="1">
    <source>
        <dbReference type="SAM" id="MobiDB-lite"/>
    </source>
</evidence>
<reference evidence="4" key="1">
    <citation type="submission" date="2009-12" db="EMBL/GenBank/DDBJ databases">
        <title>Complete sequence of Treponema primitia strain ZAS-2.</title>
        <authorList>
            <person name="Tetu S.G."/>
            <person name="Matson E."/>
            <person name="Ren Q."/>
            <person name="Seshadri R."/>
            <person name="Elbourne L."/>
            <person name="Hassan K.A."/>
            <person name="Durkin A."/>
            <person name="Radune D."/>
            <person name="Mohamoud Y."/>
            <person name="Shay R."/>
            <person name="Jin S."/>
            <person name="Zhang X."/>
            <person name="Lucey K."/>
            <person name="Ballor N.R."/>
            <person name="Ottesen E."/>
            <person name="Rosenthal R."/>
            <person name="Allen A."/>
            <person name="Leadbetter J.R."/>
            <person name="Paulsen I.T."/>
        </authorList>
    </citation>
    <scope>NUCLEOTIDE SEQUENCE [LARGE SCALE GENOMIC DNA]</scope>
    <source>
        <strain evidence="4">ATCC BAA-887 / DSM 12427 / ZAS-2</strain>
    </source>
</reference>
<feature type="signal peptide" evidence="2">
    <location>
        <begin position="1"/>
        <end position="25"/>
    </location>
</feature>
<name>F5YM18_TREPZ</name>
<evidence type="ECO:0000313" key="4">
    <source>
        <dbReference type="Proteomes" id="UP000009223"/>
    </source>
</evidence>
<reference evidence="3 4" key="2">
    <citation type="journal article" date="2011" name="ISME J.">
        <title>RNA-seq reveals cooperative metabolic interactions between two termite-gut spirochete species in co-culture.</title>
        <authorList>
            <person name="Rosenthal A.Z."/>
            <person name="Matson E.G."/>
            <person name="Eldar A."/>
            <person name="Leadbetter J.R."/>
        </authorList>
    </citation>
    <scope>NUCLEOTIDE SEQUENCE [LARGE SCALE GENOMIC DNA]</scope>
    <source>
        <strain evidence="4">ATCC BAA-887 / DSM 12427 / ZAS-2</strain>
    </source>
</reference>
<dbReference type="STRING" id="545694.TREPR_1769"/>
<evidence type="ECO:0000313" key="3">
    <source>
        <dbReference type="EMBL" id="AEF83615.1"/>
    </source>
</evidence>
<proteinExistence type="predicted"/>
<dbReference type="Proteomes" id="UP000009223">
    <property type="component" value="Chromosome"/>
</dbReference>
<evidence type="ECO:0000256" key="2">
    <source>
        <dbReference type="SAM" id="SignalP"/>
    </source>
</evidence>
<dbReference type="eggNOG" id="ENOG5031CX5">
    <property type="taxonomic scope" value="Bacteria"/>
</dbReference>
<feature type="region of interest" description="Disordered" evidence="1">
    <location>
        <begin position="185"/>
        <end position="226"/>
    </location>
</feature>
<feature type="chain" id="PRO_5003335305" evidence="2">
    <location>
        <begin position="26"/>
        <end position="488"/>
    </location>
</feature>
<keyword evidence="4" id="KW-1185">Reference proteome</keyword>
<accession>F5YM18</accession>